<comment type="caution">
    <text evidence="1">The sequence shown here is derived from an EMBL/GenBank/DDBJ whole genome shotgun (WGS) entry which is preliminary data.</text>
</comment>
<dbReference type="Proteomes" id="UP000821845">
    <property type="component" value="Chromosome 2"/>
</dbReference>
<proteinExistence type="predicted"/>
<organism evidence="1 2">
    <name type="scientific">Hyalomma asiaticum</name>
    <name type="common">Tick</name>
    <dbReference type="NCBI Taxonomy" id="266040"/>
    <lineage>
        <taxon>Eukaryota</taxon>
        <taxon>Metazoa</taxon>
        <taxon>Ecdysozoa</taxon>
        <taxon>Arthropoda</taxon>
        <taxon>Chelicerata</taxon>
        <taxon>Arachnida</taxon>
        <taxon>Acari</taxon>
        <taxon>Parasitiformes</taxon>
        <taxon>Ixodida</taxon>
        <taxon>Ixodoidea</taxon>
        <taxon>Ixodidae</taxon>
        <taxon>Hyalomminae</taxon>
        <taxon>Hyalomma</taxon>
    </lineage>
</organism>
<keyword evidence="2" id="KW-1185">Reference proteome</keyword>
<accession>A0ACB7SVH4</accession>
<protein>
    <submittedName>
        <fullName evidence="1">Uncharacterized protein</fullName>
    </submittedName>
</protein>
<reference evidence="1" key="1">
    <citation type="submission" date="2020-05" db="EMBL/GenBank/DDBJ databases">
        <title>Large-scale comparative analyses of tick genomes elucidate their genetic diversity and vector capacities.</title>
        <authorList>
            <person name="Jia N."/>
            <person name="Wang J."/>
            <person name="Shi W."/>
            <person name="Du L."/>
            <person name="Sun Y."/>
            <person name="Zhan W."/>
            <person name="Jiang J."/>
            <person name="Wang Q."/>
            <person name="Zhang B."/>
            <person name="Ji P."/>
            <person name="Sakyi L.B."/>
            <person name="Cui X."/>
            <person name="Yuan T."/>
            <person name="Jiang B."/>
            <person name="Yang W."/>
            <person name="Lam T.T.-Y."/>
            <person name="Chang Q."/>
            <person name="Ding S."/>
            <person name="Wang X."/>
            <person name="Zhu J."/>
            <person name="Ruan X."/>
            <person name="Zhao L."/>
            <person name="Wei J."/>
            <person name="Que T."/>
            <person name="Du C."/>
            <person name="Cheng J."/>
            <person name="Dai P."/>
            <person name="Han X."/>
            <person name="Huang E."/>
            <person name="Gao Y."/>
            <person name="Liu J."/>
            <person name="Shao H."/>
            <person name="Ye R."/>
            <person name="Li L."/>
            <person name="Wei W."/>
            <person name="Wang X."/>
            <person name="Wang C."/>
            <person name="Yang T."/>
            <person name="Huo Q."/>
            <person name="Li W."/>
            <person name="Guo W."/>
            <person name="Chen H."/>
            <person name="Zhou L."/>
            <person name="Ni X."/>
            <person name="Tian J."/>
            <person name="Zhou Y."/>
            <person name="Sheng Y."/>
            <person name="Liu T."/>
            <person name="Pan Y."/>
            <person name="Xia L."/>
            <person name="Li J."/>
            <person name="Zhao F."/>
            <person name="Cao W."/>
        </authorList>
    </citation>
    <scope>NUCLEOTIDE SEQUENCE</scope>
    <source>
        <strain evidence="1">Hyas-2018</strain>
    </source>
</reference>
<evidence type="ECO:0000313" key="2">
    <source>
        <dbReference type="Proteomes" id="UP000821845"/>
    </source>
</evidence>
<sequence>MPPRQVFQTSNDIASVSAVESIPDFALALRELAASCNFAEQASDNMCDQFITGVASPQLPSRLLLEGDTLTFDRAVEIALLSERAEPRIVRQQQRQRDASGRSTDDSRHSNETRPLYQSRPSLPRARQASPPSDPVSTENLTTHGFELEATDVTTTSM</sequence>
<evidence type="ECO:0000313" key="1">
    <source>
        <dbReference type="EMBL" id="KAH6938610.1"/>
    </source>
</evidence>
<dbReference type="EMBL" id="CM023482">
    <property type="protein sequence ID" value="KAH6938610.1"/>
    <property type="molecule type" value="Genomic_DNA"/>
</dbReference>
<name>A0ACB7SVH4_HYAAI</name>
<gene>
    <name evidence="1" type="ORF">HPB50_011050</name>
</gene>